<protein>
    <submittedName>
        <fullName evidence="2">Uncharacterized protein</fullName>
    </submittedName>
</protein>
<dbReference type="AlphaFoldDB" id="A0A4C1YDS5"/>
<dbReference type="EMBL" id="BGZK01001165">
    <property type="protein sequence ID" value="GBP73190.1"/>
    <property type="molecule type" value="Genomic_DNA"/>
</dbReference>
<evidence type="ECO:0000313" key="3">
    <source>
        <dbReference type="Proteomes" id="UP000299102"/>
    </source>
</evidence>
<accession>A0A4C1YDS5</accession>
<proteinExistence type="predicted"/>
<gene>
    <name evidence="2" type="ORF">EVAR_54923_1</name>
</gene>
<evidence type="ECO:0000313" key="2">
    <source>
        <dbReference type="EMBL" id="GBP73190.1"/>
    </source>
</evidence>
<evidence type="ECO:0000256" key="1">
    <source>
        <dbReference type="SAM" id="MobiDB-lite"/>
    </source>
</evidence>
<name>A0A4C1YDS5_EUMVA</name>
<comment type="caution">
    <text evidence="2">The sequence shown here is derived from an EMBL/GenBank/DDBJ whole genome shotgun (WGS) entry which is preliminary data.</text>
</comment>
<feature type="region of interest" description="Disordered" evidence="1">
    <location>
        <begin position="1"/>
        <end position="36"/>
    </location>
</feature>
<keyword evidence="3" id="KW-1185">Reference proteome</keyword>
<organism evidence="2 3">
    <name type="scientific">Eumeta variegata</name>
    <name type="common">Bagworm moth</name>
    <name type="synonym">Eumeta japonica</name>
    <dbReference type="NCBI Taxonomy" id="151549"/>
    <lineage>
        <taxon>Eukaryota</taxon>
        <taxon>Metazoa</taxon>
        <taxon>Ecdysozoa</taxon>
        <taxon>Arthropoda</taxon>
        <taxon>Hexapoda</taxon>
        <taxon>Insecta</taxon>
        <taxon>Pterygota</taxon>
        <taxon>Neoptera</taxon>
        <taxon>Endopterygota</taxon>
        <taxon>Lepidoptera</taxon>
        <taxon>Glossata</taxon>
        <taxon>Ditrysia</taxon>
        <taxon>Tineoidea</taxon>
        <taxon>Psychidae</taxon>
        <taxon>Oiketicinae</taxon>
        <taxon>Eumeta</taxon>
    </lineage>
</organism>
<feature type="compositionally biased region" description="Basic residues" evidence="1">
    <location>
        <begin position="18"/>
        <end position="28"/>
    </location>
</feature>
<sequence>MSCGRYRGPHLNRTPLRLSRRGPPRKKLGPPPRPSRKLTCIIKTCNDLSVPSTVIVVHVTTRHDNGRVSKDERPSLRRRGRYKEKNLVLFPNGGSRAEPSFACISAPSNR</sequence>
<dbReference type="Proteomes" id="UP000299102">
    <property type="component" value="Unassembled WGS sequence"/>
</dbReference>
<reference evidence="2 3" key="1">
    <citation type="journal article" date="2019" name="Commun. Biol.">
        <title>The bagworm genome reveals a unique fibroin gene that provides high tensile strength.</title>
        <authorList>
            <person name="Kono N."/>
            <person name="Nakamura H."/>
            <person name="Ohtoshi R."/>
            <person name="Tomita M."/>
            <person name="Numata K."/>
            <person name="Arakawa K."/>
        </authorList>
    </citation>
    <scope>NUCLEOTIDE SEQUENCE [LARGE SCALE GENOMIC DNA]</scope>
</reference>